<reference evidence="6 7" key="1">
    <citation type="submission" date="2018-02" db="EMBL/GenBank/DDBJ databases">
        <title>The genomes of Aspergillus section Nigri reveals drivers in fungal speciation.</title>
        <authorList>
            <consortium name="DOE Joint Genome Institute"/>
            <person name="Vesth T.C."/>
            <person name="Nybo J."/>
            <person name="Theobald S."/>
            <person name="Brandl J."/>
            <person name="Frisvad J.C."/>
            <person name="Nielsen K.F."/>
            <person name="Lyhne E.K."/>
            <person name="Kogle M.E."/>
            <person name="Kuo A."/>
            <person name="Riley R."/>
            <person name="Clum A."/>
            <person name="Nolan M."/>
            <person name="Lipzen A."/>
            <person name="Salamov A."/>
            <person name="Henrissat B."/>
            <person name="Wiebenga A."/>
            <person name="De vries R.P."/>
            <person name="Grigoriev I.V."/>
            <person name="Mortensen U.H."/>
            <person name="Andersen M.R."/>
            <person name="Baker S.E."/>
        </authorList>
    </citation>
    <scope>NUCLEOTIDE SEQUENCE [LARGE SCALE GENOMIC DNA]</scope>
    <source>
        <strain evidence="6 7">CBS 114.80</strain>
    </source>
</reference>
<dbReference type="AlphaFoldDB" id="A0A2V5IYN4"/>
<dbReference type="EMBL" id="KZ825478">
    <property type="protein sequence ID" value="PYI34120.1"/>
    <property type="molecule type" value="Genomic_DNA"/>
</dbReference>
<evidence type="ECO:0000313" key="6">
    <source>
        <dbReference type="EMBL" id="PYI34120.1"/>
    </source>
</evidence>
<dbReference type="InterPro" id="IPR051799">
    <property type="entry name" value="NADH_flavin_oxidoreductase"/>
</dbReference>
<dbReference type="Pfam" id="PF00724">
    <property type="entry name" value="Oxidored_FMN"/>
    <property type="match status" value="1"/>
</dbReference>
<dbReference type="PANTHER" id="PTHR43656">
    <property type="entry name" value="BINDING OXIDOREDUCTASE, PUTATIVE (AFU_ORTHOLOGUE AFUA_2G08260)-RELATED"/>
    <property type="match status" value="1"/>
</dbReference>
<proteinExistence type="inferred from homology"/>
<dbReference type="GO" id="GO:0010181">
    <property type="term" value="F:FMN binding"/>
    <property type="evidence" value="ECO:0007669"/>
    <property type="project" value="InterPro"/>
</dbReference>
<dbReference type="InterPro" id="IPR013785">
    <property type="entry name" value="Aldolase_TIM"/>
</dbReference>
<dbReference type="GO" id="GO:0016491">
    <property type="term" value="F:oxidoreductase activity"/>
    <property type="evidence" value="ECO:0007669"/>
    <property type="project" value="UniProtKB-KW"/>
</dbReference>
<keyword evidence="4" id="KW-0560">Oxidoreductase</keyword>
<sequence length="447" mass="48857">MSQDSTPVDVTPLAQPLQFAFSQRSAPNRFLKGAMSERLCSWSVEDVAARGIPSDELIEAYRVWGAGEIGLLLTGNVMIDAAHLEAPGNLIIPADAPFSGERFARFQQLAAAAKAAGNNSLLVAQVSHPGRQTPAALQPHPISASDVQLEGVVLGSTFARPRAATAADLQQVIEGFAHAAEYLDRAGYDGIQLHGAHGYLLSQFLSETTNRRTDRYGGPLANRMRLILEIRAAIARRVRPGFVVGIKVNSVEFQPHGFQPEEARQLCRTLEDHRFDFVELSGGTYEKWQMGGDDEKRESTKKREAFFMDFAQMIVSSLSKTKSYLTGGFRTAEGMVHGLETLDGVGLARPLCQEPYLCRDILRGKATGALQQVINPYDFGLTAVAACIQIRQMGLRLAPIDLSDQQRADQLVQAVVARTQQKGKDFSQEAVWPPLIPDYNVPLAVEA</sequence>
<evidence type="ECO:0000256" key="1">
    <source>
        <dbReference type="ARBA" id="ARBA00005979"/>
    </source>
</evidence>
<keyword evidence="2" id="KW-0285">Flavoprotein</keyword>
<dbReference type="SUPFAM" id="SSF51395">
    <property type="entry name" value="FMN-linked oxidoreductases"/>
    <property type="match status" value="1"/>
</dbReference>
<evidence type="ECO:0000256" key="4">
    <source>
        <dbReference type="ARBA" id="ARBA00023002"/>
    </source>
</evidence>
<dbReference type="Gene3D" id="3.20.20.70">
    <property type="entry name" value="Aldolase class I"/>
    <property type="match status" value="1"/>
</dbReference>
<dbReference type="CDD" id="cd04733">
    <property type="entry name" value="OYE_like_2_FMN"/>
    <property type="match status" value="1"/>
</dbReference>
<comment type="similarity">
    <text evidence="1">Belongs to the NADH:flavin oxidoreductase/NADH oxidase family.</text>
</comment>
<dbReference type="Proteomes" id="UP000248817">
    <property type="component" value="Unassembled WGS sequence"/>
</dbReference>
<keyword evidence="3" id="KW-0288">FMN</keyword>
<evidence type="ECO:0000256" key="3">
    <source>
        <dbReference type="ARBA" id="ARBA00022643"/>
    </source>
</evidence>
<evidence type="ECO:0000259" key="5">
    <source>
        <dbReference type="Pfam" id="PF00724"/>
    </source>
</evidence>
<organism evidence="6 7">
    <name type="scientific">Aspergillus indologenus CBS 114.80</name>
    <dbReference type="NCBI Taxonomy" id="1450541"/>
    <lineage>
        <taxon>Eukaryota</taxon>
        <taxon>Fungi</taxon>
        <taxon>Dikarya</taxon>
        <taxon>Ascomycota</taxon>
        <taxon>Pezizomycotina</taxon>
        <taxon>Eurotiomycetes</taxon>
        <taxon>Eurotiomycetidae</taxon>
        <taxon>Eurotiales</taxon>
        <taxon>Aspergillaceae</taxon>
        <taxon>Aspergillus</taxon>
        <taxon>Aspergillus subgen. Circumdati</taxon>
    </lineage>
</organism>
<feature type="domain" description="NADH:flavin oxidoreductase/NADH oxidase N-terminal" evidence="5">
    <location>
        <begin position="57"/>
        <end position="361"/>
    </location>
</feature>
<dbReference type="InterPro" id="IPR001155">
    <property type="entry name" value="OxRdtase_FMN_N"/>
</dbReference>
<name>A0A2V5IYN4_9EURO</name>
<keyword evidence="7" id="KW-1185">Reference proteome</keyword>
<protein>
    <submittedName>
        <fullName evidence="6">NADH oxidase</fullName>
    </submittedName>
</protein>
<evidence type="ECO:0000313" key="7">
    <source>
        <dbReference type="Proteomes" id="UP000248817"/>
    </source>
</evidence>
<evidence type="ECO:0000256" key="2">
    <source>
        <dbReference type="ARBA" id="ARBA00022630"/>
    </source>
</evidence>
<gene>
    <name evidence="6" type="ORF">BP00DRAFT_390987</name>
</gene>
<accession>A0A2V5IYN4</accession>
<dbReference type="PANTHER" id="PTHR43656:SF5">
    <property type="entry name" value="NADH:FLAVIN OXIDOREDUCTASE_NADH OXIDASE N-TERMINAL DOMAIN-CONTAINING PROTEIN"/>
    <property type="match status" value="1"/>
</dbReference>